<feature type="domain" description="EF-hand" evidence="6">
    <location>
        <begin position="129"/>
        <end position="164"/>
    </location>
</feature>
<evidence type="ECO:0000256" key="1">
    <source>
        <dbReference type="ARBA" id="ARBA00003291"/>
    </source>
</evidence>
<dbReference type="InterPro" id="IPR011992">
    <property type="entry name" value="EF-hand-dom_pair"/>
</dbReference>
<evidence type="ECO:0000313" key="7">
    <source>
        <dbReference type="EMBL" id="EXB31951.1"/>
    </source>
</evidence>
<feature type="transmembrane region" description="Helical" evidence="5">
    <location>
        <begin position="12"/>
        <end position="34"/>
    </location>
</feature>
<evidence type="ECO:0000259" key="6">
    <source>
        <dbReference type="PROSITE" id="PS50222"/>
    </source>
</evidence>
<dbReference type="PROSITE" id="PS00018">
    <property type="entry name" value="EF_HAND_1"/>
    <property type="match status" value="2"/>
</dbReference>
<dbReference type="PANTHER" id="PTHR10891">
    <property type="entry name" value="EF-HAND CALCIUM-BINDING DOMAIN CONTAINING PROTEIN"/>
    <property type="match status" value="1"/>
</dbReference>
<dbReference type="STRING" id="981085.W9QM59"/>
<accession>W9QM59</accession>
<dbReference type="InterPro" id="IPR039647">
    <property type="entry name" value="EF_hand_pair_protein_CML-like"/>
</dbReference>
<gene>
    <name evidence="7" type="ORF">L484_013583</name>
</gene>
<organism evidence="7 8">
    <name type="scientific">Morus notabilis</name>
    <dbReference type="NCBI Taxonomy" id="981085"/>
    <lineage>
        <taxon>Eukaryota</taxon>
        <taxon>Viridiplantae</taxon>
        <taxon>Streptophyta</taxon>
        <taxon>Embryophyta</taxon>
        <taxon>Tracheophyta</taxon>
        <taxon>Spermatophyta</taxon>
        <taxon>Magnoliopsida</taxon>
        <taxon>eudicotyledons</taxon>
        <taxon>Gunneridae</taxon>
        <taxon>Pentapetalae</taxon>
        <taxon>rosids</taxon>
        <taxon>fabids</taxon>
        <taxon>Rosales</taxon>
        <taxon>Moraceae</taxon>
        <taxon>Moreae</taxon>
        <taxon>Morus</taxon>
    </lineage>
</organism>
<dbReference type="GO" id="GO:0005509">
    <property type="term" value="F:calcium ion binding"/>
    <property type="evidence" value="ECO:0007669"/>
    <property type="project" value="InterPro"/>
</dbReference>
<proteinExistence type="predicted"/>
<evidence type="ECO:0000256" key="2">
    <source>
        <dbReference type="ARBA" id="ARBA00022723"/>
    </source>
</evidence>
<evidence type="ECO:0000256" key="4">
    <source>
        <dbReference type="ARBA" id="ARBA00022837"/>
    </source>
</evidence>
<reference evidence="8" key="1">
    <citation type="submission" date="2013-01" db="EMBL/GenBank/DDBJ databases">
        <title>Draft Genome Sequence of a Mulberry Tree, Morus notabilis C.K. Schneid.</title>
        <authorList>
            <person name="He N."/>
            <person name="Zhao S."/>
        </authorList>
    </citation>
    <scope>NUCLEOTIDE SEQUENCE</scope>
</reference>
<keyword evidence="5" id="KW-1133">Transmembrane helix</keyword>
<dbReference type="OrthoDB" id="26525at2759"/>
<dbReference type="InterPro" id="IPR018247">
    <property type="entry name" value="EF_Hand_1_Ca_BS"/>
</dbReference>
<comment type="function">
    <text evidence="1">Potential calcium sensor.</text>
</comment>
<dbReference type="CDD" id="cd00051">
    <property type="entry name" value="EFh"/>
    <property type="match status" value="1"/>
</dbReference>
<sequence length="201" mass="23237">MEKTQSDNSTPLIAILLLLLQLFFMIFPSLVHIIEKFFPSFFKSYVQSDLVYANSNIRVKKGLDTELIHKAVSHVNKRDGDDHEDGRMRREDVEMVMGKFGIFCSRDSEELRESFGSDELSSLFDESEPSLEEVKEAFDVFDKNRDGFIDAKELQGVLCILGLKEGSELEDCKKMIRNFDINRDGKIDFNEFVKFMETTFC</sequence>
<dbReference type="AlphaFoldDB" id="W9QM59"/>
<evidence type="ECO:0000313" key="8">
    <source>
        <dbReference type="Proteomes" id="UP000030645"/>
    </source>
</evidence>
<dbReference type="SUPFAM" id="SSF47473">
    <property type="entry name" value="EF-hand"/>
    <property type="match status" value="1"/>
</dbReference>
<dbReference type="FunFam" id="1.10.238.10:FF:000302">
    <property type="entry name" value="Probable calcium-binding protein CML46"/>
    <property type="match status" value="1"/>
</dbReference>
<evidence type="ECO:0000256" key="5">
    <source>
        <dbReference type="SAM" id="Phobius"/>
    </source>
</evidence>
<keyword evidence="3" id="KW-0677">Repeat</keyword>
<keyword evidence="5" id="KW-0472">Membrane</keyword>
<dbReference type="Pfam" id="PF13499">
    <property type="entry name" value="EF-hand_7"/>
    <property type="match status" value="1"/>
</dbReference>
<feature type="domain" description="EF-hand" evidence="6">
    <location>
        <begin position="167"/>
        <end position="201"/>
    </location>
</feature>
<dbReference type="EMBL" id="KE343519">
    <property type="protein sequence ID" value="EXB31951.1"/>
    <property type="molecule type" value="Genomic_DNA"/>
</dbReference>
<keyword evidence="8" id="KW-1185">Reference proteome</keyword>
<dbReference type="InterPro" id="IPR002048">
    <property type="entry name" value="EF_hand_dom"/>
</dbReference>
<evidence type="ECO:0000256" key="3">
    <source>
        <dbReference type="ARBA" id="ARBA00022737"/>
    </source>
</evidence>
<dbReference type="eggNOG" id="KOG0027">
    <property type="taxonomic scope" value="Eukaryota"/>
</dbReference>
<dbReference type="KEGG" id="mnt:21396754"/>
<dbReference type="Gene3D" id="1.10.238.10">
    <property type="entry name" value="EF-hand"/>
    <property type="match status" value="1"/>
</dbReference>
<keyword evidence="5" id="KW-0812">Transmembrane</keyword>
<dbReference type="PROSITE" id="PS50222">
    <property type="entry name" value="EF_HAND_2"/>
    <property type="match status" value="2"/>
</dbReference>
<keyword evidence="4" id="KW-0106">Calcium</keyword>
<name>W9QM59_9ROSA</name>
<dbReference type="Proteomes" id="UP000030645">
    <property type="component" value="Unassembled WGS sequence"/>
</dbReference>
<keyword evidence="2" id="KW-0479">Metal-binding</keyword>
<protein>
    <submittedName>
        <fullName evidence="7">Putative calcium-binding protein CML45</fullName>
    </submittedName>
</protein>
<dbReference type="SMART" id="SM00054">
    <property type="entry name" value="EFh"/>
    <property type="match status" value="2"/>
</dbReference>